<dbReference type="Proteomes" id="UP000327013">
    <property type="component" value="Chromosome 2"/>
</dbReference>
<sequence length="322" mass="35196">MAVVKCAIELGIADVIESHGSPMTLSELSSALSCASSPLYRIMRFLKHRGIFKEGLTAHGSPGYAQTALSRRLMRYGEHSMAAFIMLNSSPMVTKSLHCLSARVLAKETSPFEVAHGEDAWSFLEANPTQSQLVNEAMASDAKVAVPAIIHGCPEVFDGLGSLVDVGGGNGTTLQMLLKAFPWLRGIHFDLPHVVSNAPEFHGVERVGGDMFQGVPKADAAFLMWILHDWGDKECIQILKKCREAISEEKGKVILVEAVIEEGKMDEISDARLALDMAMMAHTNAGKERTLKEWEFLLEKAGFTRYTVKSIHAVQSVIEAFP</sequence>
<name>A0A5N6QMX5_9ROSI</name>
<comment type="similarity">
    <text evidence="4">Belongs to the class I-like SAM-binding methyltransferase superfamily. Cation-independent O-methyltransferase family.</text>
</comment>
<dbReference type="Pfam" id="PF00891">
    <property type="entry name" value="Methyltransf_2"/>
    <property type="match status" value="1"/>
</dbReference>
<keyword evidence="1" id="KW-0489">Methyltransferase</keyword>
<dbReference type="PIRSF" id="PIRSF005739">
    <property type="entry name" value="O-mtase"/>
    <property type="match status" value="1"/>
</dbReference>
<evidence type="ECO:0000313" key="8">
    <source>
        <dbReference type="EMBL" id="KAE8008364.1"/>
    </source>
</evidence>
<dbReference type="InterPro" id="IPR029063">
    <property type="entry name" value="SAM-dependent_MTases_sf"/>
</dbReference>
<dbReference type="PROSITE" id="PS51683">
    <property type="entry name" value="SAM_OMT_II"/>
    <property type="match status" value="1"/>
</dbReference>
<evidence type="ECO:0000259" key="6">
    <source>
        <dbReference type="Pfam" id="PF00891"/>
    </source>
</evidence>
<dbReference type="Gene3D" id="1.10.10.10">
    <property type="entry name" value="Winged helix-like DNA-binding domain superfamily/Winged helix DNA-binding domain"/>
    <property type="match status" value="1"/>
</dbReference>
<evidence type="ECO:0000256" key="2">
    <source>
        <dbReference type="ARBA" id="ARBA00022679"/>
    </source>
</evidence>
<organism evidence="8 9">
    <name type="scientific">Carpinus fangiana</name>
    <dbReference type="NCBI Taxonomy" id="176857"/>
    <lineage>
        <taxon>Eukaryota</taxon>
        <taxon>Viridiplantae</taxon>
        <taxon>Streptophyta</taxon>
        <taxon>Embryophyta</taxon>
        <taxon>Tracheophyta</taxon>
        <taxon>Spermatophyta</taxon>
        <taxon>Magnoliopsida</taxon>
        <taxon>eudicotyledons</taxon>
        <taxon>Gunneridae</taxon>
        <taxon>Pentapetalae</taxon>
        <taxon>rosids</taxon>
        <taxon>fabids</taxon>
        <taxon>Fagales</taxon>
        <taxon>Betulaceae</taxon>
        <taxon>Carpinus</taxon>
    </lineage>
</organism>
<gene>
    <name evidence="8" type="ORF">FH972_004885</name>
</gene>
<dbReference type="FunFam" id="3.40.50.150:FF:000294">
    <property type="entry name" value="O-methyltransferase family protein"/>
    <property type="match status" value="1"/>
</dbReference>
<dbReference type="InterPro" id="IPR016461">
    <property type="entry name" value="COMT-like"/>
</dbReference>
<evidence type="ECO:0000313" key="9">
    <source>
        <dbReference type="Proteomes" id="UP000327013"/>
    </source>
</evidence>
<feature type="domain" description="O-methyltransferase C-terminal" evidence="6">
    <location>
        <begin position="100"/>
        <end position="303"/>
    </location>
</feature>
<dbReference type="InterPro" id="IPR036388">
    <property type="entry name" value="WH-like_DNA-bd_sf"/>
</dbReference>
<dbReference type="Pfam" id="PF08100">
    <property type="entry name" value="Dimerisation"/>
    <property type="match status" value="1"/>
</dbReference>
<dbReference type="AlphaFoldDB" id="A0A5N6QMX5"/>
<dbReference type="OrthoDB" id="1606438at2759"/>
<evidence type="ECO:0000256" key="3">
    <source>
        <dbReference type="ARBA" id="ARBA00022691"/>
    </source>
</evidence>
<dbReference type="InterPro" id="IPR001077">
    <property type="entry name" value="COMT_C"/>
</dbReference>
<dbReference type="SUPFAM" id="SSF46785">
    <property type="entry name" value="Winged helix' DNA-binding domain"/>
    <property type="match status" value="1"/>
</dbReference>
<evidence type="ECO:0000256" key="1">
    <source>
        <dbReference type="ARBA" id="ARBA00022603"/>
    </source>
</evidence>
<keyword evidence="9" id="KW-1185">Reference proteome</keyword>
<dbReference type="EMBL" id="CM017322">
    <property type="protein sequence ID" value="KAE8008364.1"/>
    <property type="molecule type" value="Genomic_DNA"/>
</dbReference>
<keyword evidence="2" id="KW-0808">Transferase</keyword>
<keyword evidence="3" id="KW-0949">S-adenosyl-L-methionine</keyword>
<evidence type="ECO:0008006" key="10">
    <source>
        <dbReference type="Google" id="ProtNLM"/>
    </source>
</evidence>
<dbReference type="InterPro" id="IPR036390">
    <property type="entry name" value="WH_DNA-bd_sf"/>
</dbReference>
<dbReference type="GO" id="GO:0032259">
    <property type="term" value="P:methylation"/>
    <property type="evidence" value="ECO:0007669"/>
    <property type="project" value="UniProtKB-KW"/>
</dbReference>
<accession>A0A5N6QMX5</accession>
<dbReference type="InterPro" id="IPR012967">
    <property type="entry name" value="COMT_dimerisation"/>
</dbReference>
<reference evidence="8 9" key="1">
    <citation type="submission" date="2019-06" db="EMBL/GenBank/DDBJ databases">
        <title>A chromosomal-level reference genome of Carpinus fangiana (Coryloideae, Betulaceae).</title>
        <authorList>
            <person name="Yang X."/>
            <person name="Wang Z."/>
            <person name="Zhang L."/>
            <person name="Hao G."/>
            <person name="Liu J."/>
            <person name="Yang Y."/>
        </authorList>
    </citation>
    <scope>NUCLEOTIDE SEQUENCE [LARGE SCALE GENOMIC DNA]</scope>
    <source>
        <strain evidence="8">Cfa_2016G</strain>
        <tissue evidence="8">Leaf</tissue>
    </source>
</reference>
<protein>
    <recommendedName>
        <fullName evidence="10">O-methyltransferase domain-containing protein</fullName>
    </recommendedName>
</protein>
<feature type="domain" description="O-methyltransferase dimerisation" evidence="7">
    <location>
        <begin position="2"/>
        <end position="74"/>
    </location>
</feature>
<proteinExistence type="inferred from homology"/>
<feature type="active site" description="Proton acceptor" evidence="5">
    <location>
        <position position="228"/>
    </location>
</feature>
<dbReference type="GO" id="GO:0008171">
    <property type="term" value="F:O-methyltransferase activity"/>
    <property type="evidence" value="ECO:0007669"/>
    <property type="project" value="InterPro"/>
</dbReference>
<dbReference type="GO" id="GO:0046983">
    <property type="term" value="F:protein dimerization activity"/>
    <property type="evidence" value="ECO:0007669"/>
    <property type="project" value="InterPro"/>
</dbReference>
<evidence type="ECO:0000259" key="7">
    <source>
        <dbReference type="Pfam" id="PF08100"/>
    </source>
</evidence>
<dbReference type="SUPFAM" id="SSF53335">
    <property type="entry name" value="S-adenosyl-L-methionine-dependent methyltransferases"/>
    <property type="match status" value="1"/>
</dbReference>
<evidence type="ECO:0000256" key="5">
    <source>
        <dbReference type="PIRSR" id="PIRSR005739-1"/>
    </source>
</evidence>
<dbReference type="Gene3D" id="3.40.50.150">
    <property type="entry name" value="Vaccinia Virus protein VP39"/>
    <property type="match status" value="1"/>
</dbReference>
<dbReference type="PANTHER" id="PTHR11746">
    <property type="entry name" value="O-METHYLTRANSFERASE"/>
    <property type="match status" value="1"/>
</dbReference>
<evidence type="ECO:0000256" key="4">
    <source>
        <dbReference type="ARBA" id="ARBA00038277"/>
    </source>
</evidence>